<protein>
    <submittedName>
        <fullName evidence="2">Uncharacterized protein</fullName>
    </submittedName>
</protein>
<dbReference type="Proteomes" id="UP000299102">
    <property type="component" value="Unassembled WGS sequence"/>
</dbReference>
<accession>A0A4C2A849</accession>
<evidence type="ECO:0000313" key="2">
    <source>
        <dbReference type="EMBL" id="GBP95394.1"/>
    </source>
</evidence>
<dbReference type="EMBL" id="BGZK01002623">
    <property type="protein sequence ID" value="GBP95394.1"/>
    <property type="molecule type" value="Genomic_DNA"/>
</dbReference>
<reference evidence="2 3" key="1">
    <citation type="journal article" date="2019" name="Commun. Biol.">
        <title>The bagworm genome reveals a unique fibroin gene that provides high tensile strength.</title>
        <authorList>
            <person name="Kono N."/>
            <person name="Nakamura H."/>
            <person name="Ohtoshi R."/>
            <person name="Tomita M."/>
            <person name="Numata K."/>
            <person name="Arakawa K."/>
        </authorList>
    </citation>
    <scope>NUCLEOTIDE SEQUENCE [LARGE SCALE GENOMIC DNA]</scope>
</reference>
<name>A0A4C2A849_EUMVA</name>
<feature type="region of interest" description="Disordered" evidence="1">
    <location>
        <begin position="26"/>
        <end position="55"/>
    </location>
</feature>
<gene>
    <name evidence="2" type="ORF">EVAR_70500_1</name>
</gene>
<keyword evidence="3" id="KW-1185">Reference proteome</keyword>
<sequence length="86" mass="9840">MSYNIILLQNAVMQTVLRMCHRGPAQKSQSHCAAALSRSGTTRKTDTGDVEQEEHAKRKQALETITLLKELCYENYERIMLLKELC</sequence>
<proteinExistence type="predicted"/>
<evidence type="ECO:0000256" key="1">
    <source>
        <dbReference type="SAM" id="MobiDB-lite"/>
    </source>
</evidence>
<dbReference type="AlphaFoldDB" id="A0A4C2A849"/>
<evidence type="ECO:0000313" key="3">
    <source>
        <dbReference type="Proteomes" id="UP000299102"/>
    </source>
</evidence>
<organism evidence="2 3">
    <name type="scientific">Eumeta variegata</name>
    <name type="common">Bagworm moth</name>
    <name type="synonym">Eumeta japonica</name>
    <dbReference type="NCBI Taxonomy" id="151549"/>
    <lineage>
        <taxon>Eukaryota</taxon>
        <taxon>Metazoa</taxon>
        <taxon>Ecdysozoa</taxon>
        <taxon>Arthropoda</taxon>
        <taxon>Hexapoda</taxon>
        <taxon>Insecta</taxon>
        <taxon>Pterygota</taxon>
        <taxon>Neoptera</taxon>
        <taxon>Endopterygota</taxon>
        <taxon>Lepidoptera</taxon>
        <taxon>Glossata</taxon>
        <taxon>Ditrysia</taxon>
        <taxon>Tineoidea</taxon>
        <taxon>Psychidae</taxon>
        <taxon>Oiketicinae</taxon>
        <taxon>Eumeta</taxon>
    </lineage>
</organism>
<comment type="caution">
    <text evidence="2">The sequence shown here is derived from an EMBL/GenBank/DDBJ whole genome shotgun (WGS) entry which is preliminary data.</text>
</comment>